<dbReference type="WBParaSite" id="ALUE_0002250901-mRNA-1">
    <property type="protein sequence ID" value="ALUE_0002250901-mRNA-1"/>
    <property type="gene ID" value="ALUE_0002250901"/>
</dbReference>
<accession>A0A0M3IUT1</accession>
<organism evidence="1 2">
    <name type="scientific">Ascaris lumbricoides</name>
    <name type="common">Giant roundworm</name>
    <dbReference type="NCBI Taxonomy" id="6252"/>
    <lineage>
        <taxon>Eukaryota</taxon>
        <taxon>Metazoa</taxon>
        <taxon>Ecdysozoa</taxon>
        <taxon>Nematoda</taxon>
        <taxon>Chromadorea</taxon>
        <taxon>Rhabditida</taxon>
        <taxon>Spirurina</taxon>
        <taxon>Ascaridomorpha</taxon>
        <taxon>Ascaridoidea</taxon>
        <taxon>Ascarididae</taxon>
        <taxon>Ascaris</taxon>
    </lineage>
</organism>
<keyword evidence="1" id="KW-1185">Reference proteome</keyword>
<protein>
    <submittedName>
        <fullName evidence="2">Uncharacterized protein</fullName>
    </submittedName>
</protein>
<dbReference type="AlphaFoldDB" id="A0A0M3IUT1"/>
<sequence length="34" mass="4091">MISTNRRNSRMNFFNCHLKSAFSRSELLKNDCRL</sequence>
<dbReference type="Proteomes" id="UP000036681">
    <property type="component" value="Unplaced"/>
</dbReference>
<evidence type="ECO:0000313" key="1">
    <source>
        <dbReference type="Proteomes" id="UP000036681"/>
    </source>
</evidence>
<evidence type="ECO:0000313" key="2">
    <source>
        <dbReference type="WBParaSite" id="ALUE_0002250901-mRNA-1"/>
    </source>
</evidence>
<name>A0A0M3IUT1_ASCLU</name>
<proteinExistence type="predicted"/>
<reference evidence="2" key="1">
    <citation type="submission" date="2017-02" db="UniProtKB">
        <authorList>
            <consortium name="WormBaseParasite"/>
        </authorList>
    </citation>
    <scope>IDENTIFICATION</scope>
</reference>